<evidence type="ECO:0000259" key="4">
    <source>
        <dbReference type="Pfam" id="PF01753"/>
    </source>
</evidence>
<feature type="domain" description="MYND-type" evidence="4">
    <location>
        <begin position="28"/>
        <end position="64"/>
    </location>
</feature>
<evidence type="ECO:0000256" key="3">
    <source>
        <dbReference type="ARBA" id="ARBA00022833"/>
    </source>
</evidence>
<dbReference type="OMA" id="YVVRDEY"/>
<dbReference type="GO" id="GO:0008270">
    <property type="term" value="F:zinc ion binding"/>
    <property type="evidence" value="ECO:0007669"/>
    <property type="project" value="UniProtKB-KW"/>
</dbReference>
<dbReference type="Gene3D" id="6.10.140.2220">
    <property type="match status" value="1"/>
</dbReference>
<reference evidence="5" key="2">
    <citation type="submission" date="2015-02" db="UniProtKB">
        <authorList>
            <consortium name="EnsemblMetazoa"/>
        </authorList>
    </citation>
    <scope>IDENTIFICATION</scope>
</reference>
<proteinExistence type="predicted"/>
<evidence type="ECO:0000313" key="5">
    <source>
        <dbReference type="EnsemblMetazoa" id="SMAR014258-PA"/>
    </source>
</evidence>
<evidence type="ECO:0000256" key="2">
    <source>
        <dbReference type="ARBA" id="ARBA00022771"/>
    </source>
</evidence>
<keyword evidence="1" id="KW-0479">Metal-binding</keyword>
<evidence type="ECO:0000313" key="6">
    <source>
        <dbReference type="Proteomes" id="UP000014500"/>
    </source>
</evidence>
<name>T1JK78_STRMM</name>
<dbReference type="InterPro" id="IPR002893">
    <property type="entry name" value="Znf_MYND"/>
</dbReference>
<keyword evidence="3" id="KW-0862">Zinc</keyword>
<evidence type="ECO:0000256" key="1">
    <source>
        <dbReference type="ARBA" id="ARBA00022723"/>
    </source>
</evidence>
<dbReference type="EnsemblMetazoa" id="SMAR014258-RA">
    <property type="protein sequence ID" value="SMAR014258-PA"/>
    <property type="gene ID" value="SMAR014258"/>
</dbReference>
<sequence>MAFKKGDLILKSEPFAYVVRDEYRGRTCDNCLTLANLSVHNLRNGDLRRCTRCLFSYYCNQECQ</sequence>
<dbReference type="HOGENOM" id="CLU_2874400_0_0_1"/>
<dbReference type="Proteomes" id="UP000014500">
    <property type="component" value="Unassembled WGS sequence"/>
</dbReference>
<dbReference type="SUPFAM" id="SSF144232">
    <property type="entry name" value="HIT/MYND zinc finger-like"/>
    <property type="match status" value="1"/>
</dbReference>
<dbReference type="EMBL" id="JH431532">
    <property type="status" value="NOT_ANNOTATED_CDS"/>
    <property type="molecule type" value="Genomic_DNA"/>
</dbReference>
<keyword evidence="6" id="KW-1185">Reference proteome</keyword>
<organism evidence="5 6">
    <name type="scientific">Strigamia maritima</name>
    <name type="common">European centipede</name>
    <name type="synonym">Geophilus maritimus</name>
    <dbReference type="NCBI Taxonomy" id="126957"/>
    <lineage>
        <taxon>Eukaryota</taxon>
        <taxon>Metazoa</taxon>
        <taxon>Ecdysozoa</taxon>
        <taxon>Arthropoda</taxon>
        <taxon>Myriapoda</taxon>
        <taxon>Chilopoda</taxon>
        <taxon>Pleurostigmophora</taxon>
        <taxon>Geophilomorpha</taxon>
        <taxon>Linotaeniidae</taxon>
        <taxon>Strigamia</taxon>
    </lineage>
</organism>
<protein>
    <recommendedName>
        <fullName evidence="4">MYND-type domain-containing protein</fullName>
    </recommendedName>
</protein>
<keyword evidence="2" id="KW-0863">Zinc-finger</keyword>
<reference evidence="6" key="1">
    <citation type="submission" date="2011-05" db="EMBL/GenBank/DDBJ databases">
        <authorList>
            <person name="Richards S.R."/>
            <person name="Qu J."/>
            <person name="Jiang H."/>
            <person name="Jhangiani S.N."/>
            <person name="Agravi P."/>
            <person name="Goodspeed R."/>
            <person name="Gross S."/>
            <person name="Mandapat C."/>
            <person name="Jackson L."/>
            <person name="Mathew T."/>
            <person name="Pu L."/>
            <person name="Thornton R."/>
            <person name="Saada N."/>
            <person name="Wilczek-Boney K.B."/>
            <person name="Lee S."/>
            <person name="Kovar C."/>
            <person name="Wu Y."/>
            <person name="Scherer S.E."/>
            <person name="Worley K.C."/>
            <person name="Muzny D.M."/>
            <person name="Gibbs R."/>
        </authorList>
    </citation>
    <scope>NUCLEOTIDE SEQUENCE</scope>
    <source>
        <strain evidence="6">Brora</strain>
    </source>
</reference>
<dbReference type="Pfam" id="PF01753">
    <property type="entry name" value="zf-MYND"/>
    <property type="match status" value="1"/>
</dbReference>
<dbReference type="AlphaFoldDB" id="T1JK78"/>
<accession>T1JK78</accession>